<dbReference type="STRING" id="574349.SAMN05443545_10916"/>
<evidence type="ECO:0000313" key="2">
    <source>
        <dbReference type="Proteomes" id="UP000198500"/>
    </source>
</evidence>
<dbReference type="Proteomes" id="UP000198500">
    <property type="component" value="Unassembled WGS sequence"/>
</dbReference>
<proteinExistence type="predicted"/>
<evidence type="ECO:0000313" key="1">
    <source>
        <dbReference type="EMBL" id="SDX98507.1"/>
    </source>
</evidence>
<reference evidence="1 2" key="1">
    <citation type="submission" date="2016-10" db="EMBL/GenBank/DDBJ databases">
        <authorList>
            <person name="de Groot N.N."/>
        </authorList>
    </citation>
    <scope>NUCLEOTIDE SEQUENCE [LARGE SCALE GENOMIC DNA]</scope>
    <source>
        <strain evidence="1 2">DSM 19219</strain>
    </source>
</reference>
<name>A0A1H3G634_9GAMM</name>
<organism evidence="1 2">
    <name type="scientific">Aidingimonas halophila</name>
    <dbReference type="NCBI Taxonomy" id="574349"/>
    <lineage>
        <taxon>Bacteria</taxon>
        <taxon>Pseudomonadati</taxon>
        <taxon>Pseudomonadota</taxon>
        <taxon>Gammaproteobacteria</taxon>
        <taxon>Oceanospirillales</taxon>
        <taxon>Halomonadaceae</taxon>
        <taxon>Aidingimonas</taxon>
    </lineage>
</organism>
<dbReference type="AlphaFoldDB" id="A0A1H3G634"/>
<accession>A0A1H3G634</accession>
<protein>
    <submittedName>
        <fullName evidence="1">Uncharacterized protein</fullName>
    </submittedName>
</protein>
<dbReference type="EMBL" id="FNNI01000009">
    <property type="protein sequence ID" value="SDX98507.1"/>
    <property type="molecule type" value="Genomic_DNA"/>
</dbReference>
<keyword evidence="2" id="KW-1185">Reference proteome</keyword>
<sequence length="65" mass="7476">MAGYAIWFGLYNEISAFGGEYHQAEGCLVIINMDPRIWAGQYRVEKSLSEHVTIEAVFSEHRRID</sequence>
<gene>
    <name evidence="1" type="ORF">SAMN05443545_10916</name>
</gene>